<evidence type="ECO:0000313" key="3">
    <source>
        <dbReference type="EMBL" id="PVH31008.1"/>
    </source>
</evidence>
<dbReference type="Proteomes" id="UP000243499">
    <property type="component" value="Chromosome 9"/>
</dbReference>
<dbReference type="EMBL" id="CM008054">
    <property type="protein sequence ID" value="PVH31008.1"/>
    <property type="molecule type" value="Genomic_DNA"/>
</dbReference>
<feature type="compositionally biased region" description="Basic and acidic residues" evidence="1">
    <location>
        <begin position="248"/>
        <end position="257"/>
    </location>
</feature>
<dbReference type="Gramene" id="PVH31008">
    <property type="protein sequence ID" value="PVH31008"/>
    <property type="gene ID" value="PAHAL_9G036200"/>
</dbReference>
<feature type="compositionally biased region" description="Low complexity" evidence="1">
    <location>
        <begin position="1"/>
        <end position="16"/>
    </location>
</feature>
<dbReference type="Gene3D" id="3.30.40.10">
    <property type="entry name" value="Zinc/RING finger domain, C3HC4 (zinc finger)"/>
    <property type="match status" value="1"/>
</dbReference>
<dbReference type="Pfam" id="PF23112">
    <property type="entry name" value="PUB62-63_C"/>
    <property type="match status" value="1"/>
</dbReference>
<feature type="region of interest" description="Disordered" evidence="1">
    <location>
        <begin position="1"/>
        <end position="99"/>
    </location>
</feature>
<proteinExistence type="predicted"/>
<feature type="compositionally biased region" description="Low complexity" evidence="1">
    <location>
        <begin position="76"/>
        <end position="91"/>
    </location>
</feature>
<gene>
    <name evidence="3" type="ORF">PAHAL_9G036200</name>
</gene>
<name>A0A2T8I023_9POAL</name>
<dbReference type="InterPro" id="IPR057649">
    <property type="entry name" value="PUB62-63_C"/>
</dbReference>
<feature type="region of interest" description="Disordered" evidence="1">
    <location>
        <begin position="237"/>
        <end position="269"/>
    </location>
</feature>
<evidence type="ECO:0000256" key="1">
    <source>
        <dbReference type="SAM" id="MobiDB-lite"/>
    </source>
</evidence>
<evidence type="ECO:0000259" key="2">
    <source>
        <dbReference type="Pfam" id="PF23112"/>
    </source>
</evidence>
<organism evidence="3">
    <name type="scientific">Panicum hallii</name>
    <dbReference type="NCBI Taxonomy" id="206008"/>
    <lineage>
        <taxon>Eukaryota</taxon>
        <taxon>Viridiplantae</taxon>
        <taxon>Streptophyta</taxon>
        <taxon>Embryophyta</taxon>
        <taxon>Tracheophyta</taxon>
        <taxon>Spermatophyta</taxon>
        <taxon>Magnoliopsida</taxon>
        <taxon>Liliopsida</taxon>
        <taxon>Poales</taxon>
        <taxon>Poaceae</taxon>
        <taxon>PACMAD clade</taxon>
        <taxon>Panicoideae</taxon>
        <taxon>Panicodae</taxon>
        <taxon>Paniceae</taxon>
        <taxon>Panicinae</taxon>
        <taxon>Panicum</taxon>
        <taxon>Panicum sect. Panicum</taxon>
    </lineage>
</organism>
<reference evidence="3" key="1">
    <citation type="submission" date="2018-04" db="EMBL/GenBank/DDBJ databases">
        <title>WGS assembly of Panicum hallii.</title>
        <authorList>
            <person name="Lovell J."/>
            <person name="Jenkins J."/>
            <person name="Lowry D."/>
            <person name="Mamidi S."/>
            <person name="Sreedasyam A."/>
            <person name="Weng X."/>
            <person name="Barry K."/>
            <person name="Bonette J."/>
            <person name="Campitelli B."/>
            <person name="Daum C."/>
            <person name="Gordon S."/>
            <person name="Gould B."/>
            <person name="Lipzen A."/>
            <person name="Macqueen A."/>
            <person name="Palacio-Mejia J."/>
            <person name="Plott C."/>
            <person name="Shakirov E."/>
            <person name="Shu S."/>
            <person name="Yoshinaga Y."/>
            <person name="Zane M."/>
            <person name="Rokhsar D."/>
            <person name="Grimwood J."/>
            <person name="Schmutz J."/>
            <person name="Juenger T."/>
        </authorList>
    </citation>
    <scope>NUCLEOTIDE SEQUENCE [LARGE SCALE GENOMIC DNA]</scope>
    <source>
        <strain evidence="3">FIL2</strain>
    </source>
</reference>
<accession>A0A2T8I023</accession>
<dbReference type="PANTHER" id="PTHR33644">
    <property type="entry name" value="U-BOX DOMAIN-CONTAINING PROTEIN 62-RELATED"/>
    <property type="match status" value="1"/>
</dbReference>
<dbReference type="PANTHER" id="PTHR33644:SF5">
    <property type="entry name" value="U-BOX DOMAIN-CONTAINING PROTEIN 62"/>
    <property type="match status" value="1"/>
</dbReference>
<dbReference type="SUPFAM" id="SSF57850">
    <property type="entry name" value="RING/U-box"/>
    <property type="match status" value="1"/>
</dbReference>
<sequence>MASPAGANSAASSSRGPPLPLPFPFPAAAHFPSRDAVPFLPQHQHPPATSGGGEEVEEDEGSMDDDSGEEDEAELADGAAHASQQRRASSAPGIGRAAMNGDIGARHTQEVHQWQQQSHFYNRGTEQYGCTSSGGDEPGTIPMEMRMENGCGVIGRREGGPASSYWDLLRAHLSDPLTGVLMDDAMILSCGHSYGSGGMQHIYRMKACGKCGQPITEDTIRPNLALRLAVQAFKREEDSANTLKRRKERLEQDKCGNDDPNPTETSRGKGVQFPFSVFDHVIIKGNKRTPERFVGRQAVVTAQCLNGCRYVVKTLDNAESVKLQYRSLAKVADGNGSSAMASSNAQSASWL</sequence>
<dbReference type="AlphaFoldDB" id="A0A2T8I023"/>
<dbReference type="InterPro" id="IPR013083">
    <property type="entry name" value="Znf_RING/FYVE/PHD"/>
</dbReference>
<protein>
    <recommendedName>
        <fullName evidence="2">PUB 62/63 C-terminal domain-containing protein</fullName>
    </recommendedName>
</protein>
<feature type="domain" description="PUB 62/63 C-terminal" evidence="2">
    <location>
        <begin position="271"/>
        <end position="330"/>
    </location>
</feature>
<feature type="compositionally biased region" description="Acidic residues" evidence="1">
    <location>
        <begin position="54"/>
        <end position="75"/>
    </location>
</feature>